<feature type="compositionally biased region" description="Polar residues" evidence="1">
    <location>
        <begin position="184"/>
        <end position="197"/>
    </location>
</feature>
<evidence type="ECO:0000313" key="3">
    <source>
        <dbReference type="EMBL" id="QHU04071.1"/>
    </source>
</evidence>
<sequence>MSINRTKSRVANKDVMFQNRLTNFTSPPIHNGDLYVERNELIGGNLDVSGNLTVRKDIRAKNFYASGNYYLDDYVLIPAGTVIQSAAINEPEGWFECDGRSLNTTVYSDLFSAIGYTYGGSNGTFKIPDTRGRVCIGAGQGDGLTNHNLSSTGGEEAHTLSVNEIPSHSHSLIRRANPDDGAYDTNSGRQDESSAATTDRADLGPFNTSYTGGGAAHNIMQPFIALRHLIKY</sequence>
<feature type="domain" description="Phage tail collar" evidence="2">
    <location>
        <begin position="80"/>
        <end position="134"/>
    </location>
</feature>
<dbReference type="SUPFAM" id="SSF88874">
    <property type="entry name" value="Receptor-binding domain of short tail fibre protein gp12"/>
    <property type="match status" value="1"/>
</dbReference>
<organism evidence="3">
    <name type="scientific">viral metagenome</name>
    <dbReference type="NCBI Taxonomy" id="1070528"/>
    <lineage>
        <taxon>unclassified sequences</taxon>
        <taxon>metagenomes</taxon>
        <taxon>organismal metagenomes</taxon>
    </lineage>
</organism>
<proteinExistence type="predicted"/>
<dbReference type="Pfam" id="PF07484">
    <property type="entry name" value="Collar"/>
    <property type="match status" value="1"/>
</dbReference>
<evidence type="ECO:0000259" key="2">
    <source>
        <dbReference type="Pfam" id="PF07484"/>
    </source>
</evidence>
<dbReference type="AlphaFoldDB" id="A0A6C0JGK4"/>
<dbReference type="InterPro" id="IPR037053">
    <property type="entry name" value="Phage_tail_collar_dom_sf"/>
</dbReference>
<evidence type="ECO:0000256" key="1">
    <source>
        <dbReference type="SAM" id="MobiDB-lite"/>
    </source>
</evidence>
<name>A0A6C0JGK4_9ZZZZ</name>
<dbReference type="Gene3D" id="3.90.1340.10">
    <property type="entry name" value="Phage tail collar domain"/>
    <property type="match status" value="1"/>
</dbReference>
<protein>
    <recommendedName>
        <fullName evidence="2">Phage tail collar domain-containing protein</fullName>
    </recommendedName>
</protein>
<reference evidence="3" key="1">
    <citation type="journal article" date="2020" name="Nature">
        <title>Giant virus diversity and host interactions through global metagenomics.</title>
        <authorList>
            <person name="Schulz F."/>
            <person name="Roux S."/>
            <person name="Paez-Espino D."/>
            <person name="Jungbluth S."/>
            <person name="Walsh D.A."/>
            <person name="Denef V.J."/>
            <person name="McMahon K.D."/>
            <person name="Konstantinidis K.T."/>
            <person name="Eloe-Fadrosh E.A."/>
            <person name="Kyrpides N.C."/>
            <person name="Woyke T."/>
        </authorList>
    </citation>
    <scope>NUCLEOTIDE SEQUENCE</scope>
    <source>
        <strain evidence="3">GVMAG-M-3300027708-20</strain>
    </source>
</reference>
<dbReference type="InterPro" id="IPR011083">
    <property type="entry name" value="Phage_tail_collar_dom"/>
</dbReference>
<dbReference type="EMBL" id="MN740390">
    <property type="protein sequence ID" value="QHU04071.1"/>
    <property type="molecule type" value="Genomic_DNA"/>
</dbReference>
<accession>A0A6C0JGK4</accession>
<feature type="region of interest" description="Disordered" evidence="1">
    <location>
        <begin position="167"/>
        <end position="205"/>
    </location>
</feature>